<dbReference type="EMBL" id="JARKIE010000004">
    <property type="protein sequence ID" value="KAJ7708327.1"/>
    <property type="molecule type" value="Genomic_DNA"/>
</dbReference>
<name>A0AAD7GZ97_MYCRO</name>
<dbReference type="GO" id="GO:0016740">
    <property type="term" value="F:transferase activity"/>
    <property type="evidence" value="ECO:0007669"/>
    <property type="project" value="UniProtKB-KW"/>
</dbReference>
<dbReference type="Proteomes" id="UP001221757">
    <property type="component" value="Unassembled WGS sequence"/>
</dbReference>
<dbReference type="PANTHER" id="PTHR12203:SF118">
    <property type="entry name" value="BETA-1,2-XYLOSYLTRANSFERASE 1"/>
    <property type="match status" value="1"/>
</dbReference>
<accession>A0AAD7GZ97</accession>
<dbReference type="InterPro" id="IPR006598">
    <property type="entry name" value="CAP10"/>
</dbReference>
<feature type="transmembrane region" description="Helical" evidence="2">
    <location>
        <begin position="18"/>
        <end position="34"/>
    </location>
</feature>
<dbReference type="SMART" id="SM00672">
    <property type="entry name" value="CAP10"/>
    <property type="match status" value="1"/>
</dbReference>
<evidence type="ECO:0000259" key="3">
    <source>
        <dbReference type="SMART" id="SM00672"/>
    </source>
</evidence>
<dbReference type="PANTHER" id="PTHR12203">
    <property type="entry name" value="KDEL LYS-ASP-GLU-LEU CONTAINING - RELATED"/>
    <property type="match status" value="1"/>
</dbReference>
<evidence type="ECO:0000256" key="1">
    <source>
        <dbReference type="SAM" id="MobiDB-lite"/>
    </source>
</evidence>
<evidence type="ECO:0000313" key="4">
    <source>
        <dbReference type="EMBL" id="KAJ7708327.1"/>
    </source>
</evidence>
<organism evidence="4 5">
    <name type="scientific">Mycena rosella</name>
    <name type="common">Pink bonnet</name>
    <name type="synonym">Agaricus rosellus</name>
    <dbReference type="NCBI Taxonomy" id="1033263"/>
    <lineage>
        <taxon>Eukaryota</taxon>
        <taxon>Fungi</taxon>
        <taxon>Dikarya</taxon>
        <taxon>Basidiomycota</taxon>
        <taxon>Agaricomycotina</taxon>
        <taxon>Agaricomycetes</taxon>
        <taxon>Agaricomycetidae</taxon>
        <taxon>Agaricales</taxon>
        <taxon>Marasmiineae</taxon>
        <taxon>Mycenaceae</taxon>
        <taxon>Mycena</taxon>
    </lineage>
</organism>
<feature type="region of interest" description="Disordered" evidence="1">
    <location>
        <begin position="71"/>
        <end position="97"/>
    </location>
</feature>
<keyword evidence="2" id="KW-0472">Membrane</keyword>
<reference evidence="4" key="1">
    <citation type="submission" date="2023-03" db="EMBL/GenBank/DDBJ databases">
        <title>Massive genome expansion in bonnet fungi (Mycena s.s.) driven by repeated elements and novel gene families across ecological guilds.</title>
        <authorList>
            <consortium name="Lawrence Berkeley National Laboratory"/>
            <person name="Harder C.B."/>
            <person name="Miyauchi S."/>
            <person name="Viragh M."/>
            <person name="Kuo A."/>
            <person name="Thoen E."/>
            <person name="Andreopoulos B."/>
            <person name="Lu D."/>
            <person name="Skrede I."/>
            <person name="Drula E."/>
            <person name="Henrissat B."/>
            <person name="Morin E."/>
            <person name="Kohler A."/>
            <person name="Barry K."/>
            <person name="LaButti K."/>
            <person name="Morin E."/>
            <person name="Salamov A."/>
            <person name="Lipzen A."/>
            <person name="Mereny Z."/>
            <person name="Hegedus B."/>
            <person name="Baldrian P."/>
            <person name="Stursova M."/>
            <person name="Weitz H."/>
            <person name="Taylor A."/>
            <person name="Grigoriev I.V."/>
            <person name="Nagy L.G."/>
            <person name="Martin F."/>
            <person name="Kauserud H."/>
        </authorList>
    </citation>
    <scope>NUCLEOTIDE SEQUENCE</scope>
    <source>
        <strain evidence="4">CBHHK067</strain>
    </source>
</reference>
<keyword evidence="5" id="KW-1185">Reference proteome</keyword>
<evidence type="ECO:0000256" key="2">
    <source>
        <dbReference type="SAM" id="Phobius"/>
    </source>
</evidence>
<sequence>MTPPVYTVLRRRSLRRPAIILAVIFTVAFLARFMRDIVFDAQHSTRIAFTLAGGRSAETVTLTEWATRTVRLETPTPKPKPKETRLKDKPRPPVLPPLGKHTYRADGLLEVNPLGAHPIFELIERAEAAWAAKLAAASNSLRAAAAEYTRRYARLPPRGFDMWWAYATAHAVPLPDEYDQIDRDLAHFYGVAPADLCAIQRDWEAHADSYTIGKDAMHDGISMLNFTLPEDAEVRLELAAGAFQVIDLLKEVERDIPPFRAVFSPHDNPNLVTDYELKKQALDAAAAGHYIDVTDPTPQKHGWPAACPPLSPAQLDALPPPFDAAHPNTAPSSVPGSGAPKTFIHAHLPAMDPCLHPSHLAAHGQYLAHGAGPSPHRALIPQFSYSVTPLHGDIRAAMPLNWVPDDLPNEGRAPPLGYAWAERTDERLQWRGSNTGMWHAADGRWREAHRVRLAAFGAGRGAANVSVLRHGGERTRPVGAPREVPRARWVHALLDVAFAGTPLNADAGQSALLAALFEFRAPHDLRTAGRYKYVIDVDGNGWSSRFKRLMNSGSLIFKATAYPEWFTDRIAPWVHYIPIQTSYADLLDALVFFRGDPAGGGAHDDMARRIAGAGREWSRRYWRKEDLVAYMYRLFLEYARVMGADRAGMSFVMWPDVGDDVARERALMERWRKPQPESEEAEEDGWARS</sequence>
<proteinExistence type="predicted"/>
<feature type="domain" description="Glycosyl transferase CAP10" evidence="3">
    <location>
        <begin position="347"/>
        <end position="645"/>
    </location>
</feature>
<protein>
    <submittedName>
        <fullName evidence="4">Glycosyl transferase family 90-domain-containing protein</fullName>
    </submittedName>
</protein>
<feature type="region of interest" description="Disordered" evidence="1">
    <location>
        <begin position="668"/>
        <end position="689"/>
    </location>
</feature>
<dbReference type="InterPro" id="IPR051091">
    <property type="entry name" value="O-Glucosyltr/Glycosyltrsf_90"/>
</dbReference>
<dbReference type="AlphaFoldDB" id="A0AAD7GZ97"/>
<keyword evidence="2" id="KW-1133">Transmembrane helix</keyword>
<dbReference type="Pfam" id="PF05686">
    <property type="entry name" value="Glyco_transf_90"/>
    <property type="match status" value="1"/>
</dbReference>
<feature type="compositionally biased region" description="Basic and acidic residues" evidence="1">
    <location>
        <begin position="80"/>
        <end position="91"/>
    </location>
</feature>
<gene>
    <name evidence="4" type="ORF">B0H17DRAFT_1000345</name>
</gene>
<keyword evidence="2" id="KW-0812">Transmembrane</keyword>
<feature type="compositionally biased region" description="Acidic residues" evidence="1">
    <location>
        <begin position="677"/>
        <end position="689"/>
    </location>
</feature>
<comment type="caution">
    <text evidence="4">The sequence shown here is derived from an EMBL/GenBank/DDBJ whole genome shotgun (WGS) entry which is preliminary data.</text>
</comment>
<keyword evidence="4" id="KW-0808">Transferase</keyword>
<evidence type="ECO:0000313" key="5">
    <source>
        <dbReference type="Proteomes" id="UP001221757"/>
    </source>
</evidence>